<dbReference type="EMBL" id="LVVM01005489">
    <property type="protein sequence ID" value="OJA10419.1"/>
    <property type="molecule type" value="Genomic_DNA"/>
</dbReference>
<reference evidence="1 2" key="1">
    <citation type="submission" date="2016-03" db="EMBL/GenBank/DDBJ databases">
        <title>Comparative genomics of the ectomycorrhizal sister species Rhizopogon vinicolor and Rhizopogon vesiculosus (Basidiomycota: Boletales) reveals a divergence of the mating type B locus.</title>
        <authorList>
            <person name="Mujic A.B."/>
            <person name="Kuo A."/>
            <person name="Tritt A."/>
            <person name="Lipzen A."/>
            <person name="Chen C."/>
            <person name="Johnson J."/>
            <person name="Sharma A."/>
            <person name="Barry K."/>
            <person name="Grigoriev I.V."/>
            <person name="Spatafora J.W."/>
        </authorList>
    </citation>
    <scope>NUCLEOTIDE SEQUENCE [LARGE SCALE GENOMIC DNA]</scope>
    <source>
        <strain evidence="1 2">AM-OR11-056</strain>
    </source>
</reference>
<evidence type="ECO:0000313" key="1">
    <source>
        <dbReference type="EMBL" id="OJA10419.1"/>
    </source>
</evidence>
<organism evidence="1 2">
    <name type="scientific">Rhizopogon vesiculosus</name>
    <dbReference type="NCBI Taxonomy" id="180088"/>
    <lineage>
        <taxon>Eukaryota</taxon>
        <taxon>Fungi</taxon>
        <taxon>Dikarya</taxon>
        <taxon>Basidiomycota</taxon>
        <taxon>Agaricomycotina</taxon>
        <taxon>Agaricomycetes</taxon>
        <taxon>Agaricomycetidae</taxon>
        <taxon>Boletales</taxon>
        <taxon>Suillineae</taxon>
        <taxon>Rhizopogonaceae</taxon>
        <taxon>Rhizopogon</taxon>
    </lineage>
</organism>
<sequence>MLVCRRTRDVTDSEQVAQSYVSASHTAIAGAPTRATLQ</sequence>
<proteinExistence type="predicted"/>
<accession>A0A1J8PRL4</accession>
<keyword evidence="2" id="KW-1185">Reference proteome</keyword>
<gene>
    <name evidence="1" type="ORF">AZE42_03548</name>
</gene>
<dbReference type="AlphaFoldDB" id="A0A1J8PRL4"/>
<dbReference type="Proteomes" id="UP000183567">
    <property type="component" value="Unassembled WGS sequence"/>
</dbReference>
<name>A0A1J8PRL4_9AGAM</name>
<comment type="caution">
    <text evidence="1">The sequence shown here is derived from an EMBL/GenBank/DDBJ whole genome shotgun (WGS) entry which is preliminary data.</text>
</comment>
<protein>
    <submittedName>
        <fullName evidence="1">Uncharacterized protein</fullName>
    </submittedName>
</protein>
<evidence type="ECO:0000313" key="2">
    <source>
        <dbReference type="Proteomes" id="UP000183567"/>
    </source>
</evidence>